<evidence type="ECO:0000256" key="12">
    <source>
        <dbReference type="ARBA" id="ARBA00044550"/>
    </source>
</evidence>
<keyword evidence="5 15" id="KW-0347">Helicase</keyword>
<evidence type="ECO:0000256" key="5">
    <source>
        <dbReference type="ARBA" id="ARBA00022806"/>
    </source>
</evidence>
<dbReference type="InterPro" id="IPR004589">
    <property type="entry name" value="DNA_helicase_ATP-dep_RecQ"/>
</dbReference>
<evidence type="ECO:0000313" key="16">
    <source>
        <dbReference type="Proteomes" id="UP001266357"/>
    </source>
</evidence>
<keyword evidence="8" id="KW-0413">Isomerase</keyword>
<dbReference type="InterPro" id="IPR032284">
    <property type="entry name" value="RecQ_Zn-bd"/>
</dbReference>
<dbReference type="PROSITE" id="PS00690">
    <property type="entry name" value="DEAH_ATP_HELICASE"/>
    <property type="match status" value="1"/>
</dbReference>
<dbReference type="InterPro" id="IPR002464">
    <property type="entry name" value="DNA/RNA_helicase_DEAH_CS"/>
</dbReference>
<dbReference type="SMART" id="SM00487">
    <property type="entry name" value="DEXDc"/>
    <property type="match status" value="1"/>
</dbReference>
<dbReference type="PROSITE" id="PS51194">
    <property type="entry name" value="HELICASE_CTER"/>
    <property type="match status" value="1"/>
</dbReference>
<keyword evidence="4 15" id="KW-0378">Hydrolase</keyword>
<keyword evidence="2" id="KW-0479">Metal-binding</keyword>
<dbReference type="InterPro" id="IPR027417">
    <property type="entry name" value="P-loop_NTPase"/>
</dbReference>
<dbReference type="InterPro" id="IPR011545">
    <property type="entry name" value="DEAD/DEAH_box_helicase_dom"/>
</dbReference>
<feature type="domain" description="Helicase ATP-binding" evidence="13">
    <location>
        <begin position="26"/>
        <end position="194"/>
    </location>
</feature>
<keyword evidence="16" id="KW-1185">Reference proteome</keyword>
<keyword evidence="7" id="KW-0238">DNA-binding</keyword>
<dbReference type="EMBL" id="JAVRIF010000003">
    <property type="protein sequence ID" value="MDT0603514.1"/>
    <property type="molecule type" value="Genomic_DNA"/>
</dbReference>
<evidence type="ECO:0000256" key="6">
    <source>
        <dbReference type="ARBA" id="ARBA00022840"/>
    </source>
</evidence>
<dbReference type="InterPro" id="IPR001650">
    <property type="entry name" value="Helicase_C-like"/>
</dbReference>
<dbReference type="GO" id="GO:0016787">
    <property type="term" value="F:hydrolase activity"/>
    <property type="evidence" value="ECO:0007669"/>
    <property type="project" value="UniProtKB-KW"/>
</dbReference>
<dbReference type="InterPro" id="IPR014001">
    <property type="entry name" value="Helicase_ATP-bd"/>
</dbReference>
<sequence>MTNKLTSSLKEIVGFDDFRQGQEQTIVQLLQGHSSLAIFPTGSGKSLCYQFTATQLPHLTLLVSPLLALMKDQLAFLASKGIAAASIDSSLTAEQNQQVMAQARNGQLKVLMVSVERFKNERFRQFISKVKISMLVVDEAHCISEWGHNFRPDYLKLPSYQQALNIPLVLLLTATATKKVKFDMANKFAISAVHIVQTGFYRKNLTLSVIPVLEHEKNQQLITDIQQQIGCGIVYVTLQQTAEQVADFLVKNGLNAQAYHAGFDSEMRAEIQDKFMSGHVEIIVATIAFGMGIDKSDIRFVIHYDLPKSIENYSQEIGRAGRDGLPSNCITLANLDGLNTVENFVYGDTPELSGIEHVLSNIKDEKQAGRWELQGLSLSNASNIRQLPMKTLLVQLELHQVIKPLYAYFADFKYKFITTQDEILNAFEGERKAFLQAVFQYTQFKKVWGEPDFEQLFQHYQCERSRVVAALEYLQELGHIVLETKKITEVFSVNDTALSTPLLAKKLHDYFLEKEQSEIKRIAALVRFFELEQCLTHHLSLYFDEQSSPSHCGHCSVCSGQVAKLTYSSVVNMPSDEILKKYLAEVTELLKAKSQNDISVETLTRFLTGLMVPLFSRTKVKQLSGFACCQHIRFQEVKKKIQALNIA</sequence>
<dbReference type="EC" id="5.6.2.4" evidence="10"/>
<evidence type="ECO:0000256" key="1">
    <source>
        <dbReference type="ARBA" id="ARBA00005446"/>
    </source>
</evidence>
<dbReference type="Pfam" id="PF00270">
    <property type="entry name" value="DEAD"/>
    <property type="match status" value="1"/>
</dbReference>
<keyword evidence="3" id="KW-0547">Nucleotide-binding</keyword>
<evidence type="ECO:0000313" key="15">
    <source>
        <dbReference type="EMBL" id="MDT0603514.1"/>
    </source>
</evidence>
<proteinExistence type="inferred from homology"/>
<feature type="domain" description="Helicase C-terminal" evidence="14">
    <location>
        <begin position="217"/>
        <end position="366"/>
    </location>
</feature>
<dbReference type="Pfam" id="PF16124">
    <property type="entry name" value="RecQ_Zn_bind"/>
    <property type="match status" value="1"/>
</dbReference>
<dbReference type="Gene3D" id="3.40.50.300">
    <property type="entry name" value="P-loop containing nucleotide triphosphate hydrolases"/>
    <property type="match status" value="2"/>
</dbReference>
<accession>A0ABU3A033</accession>
<evidence type="ECO:0000256" key="4">
    <source>
        <dbReference type="ARBA" id="ARBA00022801"/>
    </source>
</evidence>
<dbReference type="Pfam" id="PF00271">
    <property type="entry name" value="Helicase_C"/>
    <property type="match status" value="1"/>
</dbReference>
<organism evidence="15 16">
    <name type="scientific">Thalassotalea castellviae</name>
    <dbReference type="NCBI Taxonomy" id="3075612"/>
    <lineage>
        <taxon>Bacteria</taxon>
        <taxon>Pseudomonadati</taxon>
        <taxon>Pseudomonadota</taxon>
        <taxon>Gammaproteobacteria</taxon>
        <taxon>Alteromonadales</taxon>
        <taxon>Colwelliaceae</taxon>
        <taxon>Thalassotalea</taxon>
    </lineage>
</organism>
<dbReference type="SMART" id="SM00490">
    <property type="entry name" value="HELICc"/>
    <property type="match status" value="1"/>
</dbReference>
<dbReference type="SUPFAM" id="SSF52540">
    <property type="entry name" value="P-loop containing nucleoside triphosphate hydrolases"/>
    <property type="match status" value="1"/>
</dbReference>
<evidence type="ECO:0000259" key="14">
    <source>
        <dbReference type="PROSITE" id="PS51194"/>
    </source>
</evidence>
<name>A0ABU3A033_9GAMM</name>
<evidence type="ECO:0000256" key="9">
    <source>
        <dbReference type="ARBA" id="ARBA00034617"/>
    </source>
</evidence>
<evidence type="ECO:0000256" key="8">
    <source>
        <dbReference type="ARBA" id="ARBA00023235"/>
    </source>
</evidence>
<dbReference type="RefSeq" id="WP_311579795.1">
    <property type="nucleotide sequence ID" value="NZ_JAVRIF010000003.1"/>
</dbReference>
<dbReference type="NCBIfam" id="TIGR00614">
    <property type="entry name" value="recQ_fam"/>
    <property type="match status" value="1"/>
</dbReference>
<comment type="similarity">
    <text evidence="1">Belongs to the helicase family. RecQ subfamily.</text>
</comment>
<evidence type="ECO:0000256" key="11">
    <source>
        <dbReference type="ARBA" id="ARBA00044535"/>
    </source>
</evidence>
<dbReference type="PANTHER" id="PTHR13710">
    <property type="entry name" value="DNA HELICASE RECQ FAMILY MEMBER"/>
    <property type="match status" value="1"/>
</dbReference>
<comment type="caution">
    <text evidence="15">The sequence shown here is derived from an EMBL/GenBank/DDBJ whole genome shotgun (WGS) entry which is preliminary data.</text>
</comment>
<dbReference type="Gene3D" id="1.10.10.10">
    <property type="entry name" value="Winged helix-like DNA-binding domain superfamily/Winged helix DNA-binding domain"/>
    <property type="match status" value="1"/>
</dbReference>
<evidence type="ECO:0000259" key="13">
    <source>
        <dbReference type="PROSITE" id="PS51192"/>
    </source>
</evidence>
<dbReference type="PROSITE" id="PS51192">
    <property type="entry name" value="HELICASE_ATP_BIND_1"/>
    <property type="match status" value="1"/>
</dbReference>
<evidence type="ECO:0000256" key="10">
    <source>
        <dbReference type="ARBA" id="ARBA00034808"/>
    </source>
</evidence>
<evidence type="ECO:0000256" key="2">
    <source>
        <dbReference type="ARBA" id="ARBA00022723"/>
    </source>
</evidence>
<comment type="catalytic activity">
    <reaction evidence="9">
        <text>Couples ATP hydrolysis with the unwinding of duplex DNA by translocating in the 3'-5' direction.</text>
        <dbReference type="EC" id="5.6.2.4"/>
    </reaction>
</comment>
<dbReference type="CDD" id="cd18794">
    <property type="entry name" value="SF2_C_RecQ"/>
    <property type="match status" value="1"/>
</dbReference>
<evidence type="ECO:0000256" key="3">
    <source>
        <dbReference type="ARBA" id="ARBA00022741"/>
    </source>
</evidence>
<keyword evidence="6" id="KW-0067">ATP-binding</keyword>
<dbReference type="GO" id="GO:0003678">
    <property type="term" value="F:DNA helicase activity"/>
    <property type="evidence" value="ECO:0007669"/>
    <property type="project" value="UniProtKB-EC"/>
</dbReference>
<evidence type="ECO:0000256" key="7">
    <source>
        <dbReference type="ARBA" id="ARBA00023125"/>
    </source>
</evidence>
<protein>
    <recommendedName>
        <fullName evidence="11">ATP-dependent DNA helicase RecQ</fullName>
        <ecNumber evidence="10">5.6.2.4</ecNumber>
    </recommendedName>
    <alternativeName>
        <fullName evidence="12">DNA 3'-5' helicase RecQ</fullName>
    </alternativeName>
</protein>
<dbReference type="Proteomes" id="UP001266357">
    <property type="component" value="Unassembled WGS sequence"/>
</dbReference>
<dbReference type="PANTHER" id="PTHR13710:SF105">
    <property type="entry name" value="ATP-DEPENDENT DNA HELICASE Q1"/>
    <property type="match status" value="1"/>
</dbReference>
<dbReference type="InterPro" id="IPR036388">
    <property type="entry name" value="WH-like_DNA-bd_sf"/>
</dbReference>
<reference evidence="15 16" key="1">
    <citation type="submission" date="2023-09" db="EMBL/GenBank/DDBJ databases">
        <authorList>
            <person name="Rey-Velasco X."/>
        </authorList>
    </citation>
    <scope>NUCLEOTIDE SEQUENCE [LARGE SCALE GENOMIC DNA]</scope>
    <source>
        <strain evidence="15 16">W431</strain>
    </source>
</reference>
<gene>
    <name evidence="15" type="ORF">RM573_07880</name>
</gene>